<organism evidence="13">
    <name type="scientific">Thermosulfurimonas dismutans</name>
    <dbReference type="NCBI Taxonomy" id="999894"/>
    <lineage>
        <taxon>Bacteria</taxon>
        <taxon>Pseudomonadati</taxon>
        <taxon>Thermodesulfobacteriota</taxon>
        <taxon>Thermodesulfobacteria</taxon>
        <taxon>Thermodesulfobacteriales</taxon>
        <taxon>Thermodesulfobacteriaceae</taxon>
        <taxon>Thermosulfurimonas</taxon>
    </lineage>
</organism>
<dbReference type="GO" id="GO:0008412">
    <property type="term" value="F:4-hydroxybenzoate polyprenyltransferase activity"/>
    <property type="evidence" value="ECO:0007669"/>
    <property type="project" value="UniProtKB-EC"/>
</dbReference>
<dbReference type="InterPro" id="IPR000537">
    <property type="entry name" value="UbiA_prenyltransferase"/>
</dbReference>
<accession>A0A7C3GV34</accession>
<dbReference type="FunFam" id="1.20.120.1780:FF:000001">
    <property type="entry name" value="4-hydroxybenzoate octaprenyltransferase"/>
    <property type="match status" value="1"/>
</dbReference>
<evidence type="ECO:0000256" key="5">
    <source>
        <dbReference type="ARBA" id="ARBA00022519"/>
    </source>
</evidence>
<keyword evidence="9 12" id="KW-1133">Transmembrane helix</keyword>
<dbReference type="Gene3D" id="1.20.120.1780">
    <property type="entry name" value="UbiA prenyltransferase"/>
    <property type="match status" value="1"/>
</dbReference>
<proteinExistence type="inferred from homology"/>
<evidence type="ECO:0000256" key="6">
    <source>
        <dbReference type="ARBA" id="ARBA00022679"/>
    </source>
</evidence>
<dbReference type="PANTHER" id="PTHR11048:SF28">
    <property type="entry name" value="4-HYDROXYBENZOATE POLYPRENYLTRANSFERASE, MITOCHONDRIAL"/>
    <property type="match status" value="1"/>
</dbReference>
<evidence type="ECO:0000256" key="4">
    <source>
        <dbReference type="ARBA" id="ARBA00022475"/>
    </source>
</evidence>
<evidence type="ECO:0000313" key="13">
    <source>
        <dbReference type="EMBL" id="HFC97984.1"/>
    </source>
</evidence>
<evidence type="ECO:0000256" key="7">
    <source>
        <dbReference type="ARBA" id="ARBA00022688"/>
    </source>
</evidence>
<comment type="cofactor">
    <cofactor evidence="1">
        <name>Mg(2+)</name>
        <dbReference type="ChEBI" id="CHEBI:18420"/>
    </cofactor>
</comment>
<evidence type="ECO:0000256" key="8">
    <source>
        <dbReference type="ARBA" id="ARBA00022692"/>
    </source>
</evidence>
<dbReference type="CDD" id="cd13959">
    <property type="entry name" value="PT_UbiA_COQ2"/>
    <property type="match status" value="1"/>
</dbReference>
<feature type="transmembrane region" description="Helical" evidence="12">
    <location>
        <begin position="263"/>
        <end position="284"/>
    </location>
</feature>
<evidence type="ECO:0000256" key="9">
    <source>
        <dbReference type="ARBA" id="ARBA00022989"/>
    </source>
</evidence>
<evidence type="ECO:0000256" key="3">
    <source>
        <dbReference type="ARBA" id="ARBA00005985"/>
    </source>
</evidence>
<dbReference type="NCBIfam" id="TIGR01475">
    <property type="entry name" value="ubiA_other"/>
    <property type="match status" value="1"/>
</dbReference>
<comment type="subcellular location">
    <subcellularLocation>
        <location evidence="2">Membrane</location>
        <topology evidence="2">Multi-pass membrane protein</topology>
    </subcellularLocation>
</comment>
<keyword evidence="10 12" id="KW-0472">Membrane</keyword>
<dbReference type="PANTHER" id="PTHR11048">
    <property type="entry name" value="PRENYLTRANSFERASES"/>
    <property type="match status" value="1"/>
</dbReference>
<keyword evidence="5" id="KW-0997">Cell inner membrane</keyword>
<dbReference type="Proteomes" id="UP000886043">
    <property type="component" value="Unassembled WGS sequence"/>
</dbReference>
<feature type="transmembrane region" description="Helical" evidence="12">
    <location>
        <begin position="204"/>
        <end position="225"/>
    </location>
</feature>
<evidence type="ECO:0000256" key="10">
    <source>
        <dbReference type="ARBA" id="ARBA00023136"/>
    </source>
</evidence>
<dbReference type="EMBL" id="DRMH01000076">
    <property type="protein sequence ID" value="HFC97984.1"/>
    <property type="molecule type" value="Genomic_DNA"/>
</dbReference>
<dbReference type="InterPro" id="IPR044878">
    <property type="entry name" value="UbiA_sf"/>
</dbReference>
<feature type="transmembrane region" description="Helical" evidence="12">
    <location>
        <begin position="231"/>
        <end position="251"/>
    </location>
</feature>
<evidence type="ECO:0000256" key="2">
    <source>
        <dbReference type="ARBA" id="ARBA00004141"/>
    </source>
</evidence>
<keyword evidence="6" id="KW-0808">Transferase</keyword>
<dbReference type="GO" id="GO:0006744">
    <property type="term" value="P:ubiquinone biosynthetic process"/>
    <property type="evidence" value="ECO:0007669"/>
    <property type="project" value="UniProtKB-KW"/>
</dbReference>
<name>A0A7C3GV34_9BACT</name>
<dbReference type="FunFam" id="1.10.357.140:FF:000008">
    <property type="entry name" value="4-hydroxybenzoate octaprenyltransferase"/>
    <property type="match status" value="1"/>
</dbReference>
<dbReference type="EC" id="2.5.1.39" evidence="11"/>
<dbReference type="InterPro" id="IPR006371">
    <property type="entry name" value="Polyprenyltransferase_UbiA-li"/>
</dbReference>
<evidence type="ECO:0000256" key="1">
    <source>
        <dbReference type="ARBA" id="ARBA00001946"/>
    </source>
</evidence>
<keyword evidence="8 12" id="KW-0812">Transmembrane</keyword>
<feature type="transmembrane region" description="Helical" evidence="12">
    <location>
        <begin position="16"/>
        <end position="35"/>
    </location>
</feature>
<feature type="transmembrane region" description="Helical" evidence="12">
    <location>
        <begin position="88"/>
        <end position="109"/>
    </location>
</feature>
<evidence type="ECO:0000256" key="11">
    <source>
        <dbReference type="ARBA" id="ARBA00034524"/>
    </source>
</evidence>
<dbReference type="Pfam" id="PF01040">
    <property type="entry name" value="UbiA"/>
    <property type="match status" value="1"/>
</dbReference>
<protein>
    <recommendedName>
        <fullName evidence="11">4-hydroxybenzoate polyprenyltransferase</fullName>
        <ecNumber evidence="11">2.5.1.39</ecNumber>
    </recommendedName>
</protein>
<evidence type="ECO:0000256" key="12">
    <source>
        <dbReference type="SAM" id="Phobius"/>
    </source>
</evidence>
<dbReference type="AlphaFoldDB" id="A0A7C3GV34"/>
<dbReference type="GO" id="GO:0005886">
    <property type="term" value="C:plasma membrane"/>
    <property type="evidence" value="ECO:0007669"/>
    <property type="project" value="TreeGrafter"/>
</dbReference>
<feature type="transmembrane region" description="Helical" evidence="12">
    <location>
        <begin position="162"/>
        <end position="183"/>
    </location>
</feature>
<reference evidence="13" key="1">
    <citation type="journal article" date="2020" name="mSystems">
        <title>Genome- and Community-Level Interaction Insights into Carbon Utilization and Element Cycling Functions of Hydrothermarchaeota in Hydrothermal Sediment.</title>
        <authorList>
            <person name="Zhou Z."/>
            <person name="Liu Y."/>
            <person name="Xu W."/>
            <person name="Pan J."/>
            <person name="Luo Z.H."/>
            <person name="Li M."/>
        </authorList>
    </citation>
    <scope>NUCLEOTIDE SEQUENCE [LARGE SCALE GENOMIC DNA]</scope>
    <source>
        <strain evidence="13">HyVt-483</strain>
    </source>
</reference>
<comment type="caution">
    <text evidence="13">The sequence shown here is derived from an EMBL/GenBank/DDBJ whole genome shotgun (WGS) entry which is preliminary data.</text>
</comment>
<keyword evidence="7" id="KW-0831">Ubiquinone biosynthesis</keyword>
<dbReference type="InterPro" id="IPR039653">
    <property type="entry name" value="Prenyltransferase"/>
</dbReference>
<keyword evidence="4" id="KW-1003">Cell membrane</keyword>
<dbReference type="Gene3D" id="1.10.357.140">
    <property type="entry name" value="UbiA prenyltransferase"/>
    <property type="match status" value="1"/>
</dbReference>
<comment type="similarity">
    <text evidence="3">Belongs to the UbiA prenyltransferase family.</text>
</comment>
<sequence length="285" mass="31314">MLLKIKYLLEMIKFEHTIFALPFAYTGAVLAARGFPDLKTALLILGCMVGARTAAMTFNRLADLPYDAENPRTRNRHLVTGLVSPGEAWALFFAASFLYYLCAAGLNKLTLKLSPVAYLVILAYSYTKRFTWLCHVFLGAALALAPLGGYVAVTGAFRDPGIFVLALGVVFWVAGFDILYACMDEAFDRQVGLYSIPARFGRRRAFRFSSLCHALAFGLFALAGHLFGLSYIYYAALALTGILFIAQRVTVNPRDLSGLDMAFFTFNGAISVIIFLGVVLEYLIG</sequence>
<gene>
    <name evidence="13" type="ORF">ENJ40_05955</name>
</gene>
<feature type="transmembrane region" description="Helical" evidence="12">
    <location>
        <begin position="130"/>
        <end position="150"/>
    </location>
</feature>